<accession>A0ABV5WPK0</accession>
<dbReference type="PANTHER" id="PTHR42742">
    <property type="entry name" value="TRANSCRIPTIONAL REPRESSOR MPRA"/>
    <property type="match status" value="1"/>
</dbReference>
<evidence type="ECO:0000256" key="4">
    <source>
        <dbReference type="ARBA" id="ARBA00011956"/>
    </source>
</evidence>
<dbReference type="PANTHER" id="PTHR42742:SF3">
    <property type="entry name" value="FRUCTOKINASE"/>
    <property type="match status" value="1"/>
</dbReference>
<dbReference type="InterPro" id="IPR014628">
    <property type="entry name" value="Man6P_isomerase_Firm_short"/>
</dbReference>
<evidence type="ECO:0000259" key="10">
    <source>
        <dbReference type="Pfam" id="PF21621"/>
    </source>
</evidence>
<dbReference type="InterPro" id="IPR014710">
    <property type="entry name" value="RmlC-like_jellyroll"/>
</dbReference>
<dbReference type="InterPro" id="IPR049071">
    <property type="entry name" value="MPI_cupin_dom"/>
</dbReference>
<evidence type="ECO:0000256" key="2">
    <source>
        <dbReference type="ARBA" id="ARBA00001947"/>
    </source>
</evidence>
<comment type="caution">
    <text evidence="11">The sequence shown here is derived from an EMBL/GenBank/DDBJ whole genome shotgun (WGS) entry which is preliminary data.</text>
</comment>
<dbReference type="InterPro" id="IPR001250">
    <property type="entry name" value="Man6P_Isoase-1"/>
</dbReference>
<dbReference type="EMBL" id="JBHMAF010000199">
    <property type="protein sequence ID" value="MFB9762555.1"/>
    <property type="molecule type" value="Genomic_DNA"/>
</dbReference>
<keyword evidence="7 8" id="KW-0413">Isomerase</keyword>
<evidence type="ECO:0000313" key="11">
    <source>
        <dbReference type="EMBL" id="MFB9762555.1"/>
    </source>
</evidence>
<dbReference type="Gene3D" id="2.60.120.10">
    <property type="entry name" value="Jelly Rolls"/>
    <property type="match status" value="2"/>
</dbReference>
<proteinExistence type="inferred from homology"/>
<dbReference type="Proteomes" id="UP001589609">
    <property type="component" value="Unassembled WGS sequence"/>
</dbReference>
<sequence length="315" mass="35802">MLDPLFLTPVFQERIWGGTALRERFGYNIPFERTGECWAVSAHPNGASKIASGALRGMTLKDVWDQYPSLFGSSNMREFPLLVKILDANDDLSVQVHPDDKYASLYENEPFGKTECWYILDCSQDARLVLGHTAKTKQELQQYIDTNNWKSLLTEIPIKPGDFFFVPSGTVHALGKGILVLEVQQSSDVTYRLYDYDRIDEHGKKRDLHLDKAIDVICIPNRVSRYEPTSINYKTHTFTTLIESRYFSVYKVNVHSSFSYESKDKYLLLNVLSGAGSIISTDTRYSIKCGDHLLIPYGFGSFTIEGNTEIIISHP</sequence>
<evidence type="ECO:0000256" key="8">
    <source>
        <dbReference type="PIRNR" id="PIRNR036894"/>
    </source>
</evidence>
<feature type="domain" description="Mannose-6-phosphate isomerase cupin" evidence="10">
    <location>
        <begin position="239"/>
        <end position="315"/>
    </location>
</feature>
<keyword evidence="12" id="KW-1185">Reference proteome</keyword>
<feature type="domain" description="Phosphomannose isomerase type I catalytic" evidence="9">
    <location>
        <begin position="6"/>
        <end position="105"/>
    </location>
</feature>
<dbReference type="Pfam" id="PF20511">
    <property type="entry name" value="PMI_typeI_cat"/>
    <property type="match status" value="1"/>
</dbReference>
<dbReference type="EC" id="5.3.1.8" evidence="4 8"/>
<evidence type="ECO:0000256" key="6">
    <source>
        <dbReference type="ARBA" id="ARBA00022833"/>
    </source>
</evidence>
<evidence type="ECO:0000256" key="5">
    <source>
        <dbReference type="ARBA" id="ARBA00022723"/>
    </source>
</evidence>
<reference evidence="11 12" key="1">
    <citation type="submission" date="2024-09" db="EMBL/GenBank/DDBJ databases">
        <authorList>
            <person name="Sun Q."/>
            <person name="Mori K."/>
        </authorList>
    </citation>
    <scope>NUCLEOTIDE SEQUENCE [LARGE SCALE GENOMIC DNA]</scope>
    <source>
        <strain evidence="11 12">JCM 11201</strain>
    </source>
</reference>
<dbReference type="InterPro" id="IPR046457">
    <property type="entry name" value="PMI_typeI_cat"/>
</dbReference>
<comment type="catalytic activity">
    <reaction evidence="1 8">
        <text>D-mannose 6-phosphate = D-fructose 6-phosphate</text>
        <dbReference type="Rhea" id="RHEA:12356"/>
        <dbReference type="ChEBI" id="CHEBI:58735"/>
        <dbReference type="ChEBI" id="CHEBI:61527"/>
        <dbReference type="EC" id="5.3.1.8"/>
    </reaction>
</comment>
<dbReference type="GO" id="GO:0004476">
    <property type="term" value="F:mannose-6-phosphate isomerase activity"/>
    <property type="evidence" value="ECO:0007669"/>
    <property type="project" value="UniProtKB-EC"/>
</dbReference>
<evidence type="ECO:0000256" key="3">
    <source>
        <dbReference type="ARBA" id="ARBA00010772"/>
    </source>
</evidence>
<comment type="cofactor">
    <cofactor evidence="2 8">
        <name>Zn(2+)</name>
        <dbReference type="ChEBI" id="CHEBI:29105"/>
    </cofactor>
</comment>
<dbReference type="SUPFAM" id="SSF51182">
    <property type="entry name" value="RmlC-like cupins"/>
    <property type="match status" value="1"/>
</dbReference>
<evidence type="ECO:0000259" key="9">
    <source>
        <dbReference type="Pfam" id="PF20511"/>
    </source>
</evidence>
<dbReference type="RefSeq" id="WP_379952452.1">
    <property type="nucleotide sequence ID" value="NZ_JBHMAF010000199.1"/>
</dbReference>
<evidence type="ECO:0000313" key="12">
    <source>
        <dbReference type="Proteomes" id="UP001589609"/>
    </source>
</evidence>
<dbReference type="PIRSF" id="PIRSF036894">
    <property type="entry name" value="PMI_Firm_short"/>
    <property type="match status" value="1"/>
</dbReference>
<dbReference type="InterPro" id="IPR051804">
    <property type="entry name" value="Carb_Metab_Reg_Kinase/Isom"/>
</dbReference>
<dbReference type="Pfam" id="PF21621">
    <property type="entry name" value="MPI_cupin_dom"/>
    <property type="match status" value="1"/>
</dbReference>
<protein>
    <recommendedName>
        <fullName evidence="4 8">Mannose-6-phosphate isomerase</fullName>
        <ecNumber evidence="4 8">5.3.1.8</ecNumber>
    </recommendedName>
</protein>
<organism evidence="11 12">
    <name type="scientific">Ectobacillus funiculus</name>
    <dbReference type="NCBI Taxonomy" id="137993"/>
    <lineage>
        <taxon>Bacteria</taxon>
        <taxon>Bacillati</taxon>
        <taxon>Bacillota</taxon>
        <taxon>Bacilli</taxon>
        <taxon>Bacillales</taxon>
        <taxon>Bacillaceae</taxon>
        <taxon>Ectobacillus</taxon>
    </lineage>
</organism>
<name>A0ABV5WPK0_9BACI</name>
<evidence type="ECO:0000256" key="1">
    <source>
        <dbReference type="ARBA" id="ARBA00000757"/>
    </source>
</evidence>
<keyword evidence="5 8" id="KW-0479">Metal-binding</keyword>
<evidence type="ECO:0000256" key="7">
    <source>
        <dbReference type="ARBA" id="ARBA00023235"/>
    </source>
</evidence>
<gene>
    <name evidence="11" type="primary">manA</name>
    <name evidence="11" type="ORF">ACFFMS_30480</name>
</gene>
<keyword evidence="6 8" id="KW-0862">Zinc</keyword>
<comment type="similarity">
    <text evidence="3 8">Belongs to the mannose-6-phosphate isomerase type 1 family.</text>
</comment>
<dbReference type="CDD" id="cd07010">
    <property type="entry name" value="cupin_PMI_type_I_N_bac"/>
    <property type="match status" value="1"/>
</dbReference>
<dbReference type="NCBIfam" id="TIGR00218">
    <property type="entry name" value="manA"/>
    <property type="match status" value="1"/>
</dbReference>
<dbReference type="InterPro" id="IPR011051">
    <property type="entry name" value="RmlC_Cupin_sf"/>
</dbReference>